<dbReference type="InterPro" id="IPR001584">
    <property type="entry name" value="Integrase_cat-core"/>
</dbReference>
<dbReference type="InterPro" id="IPR036397">
    <property type="entry name" value="RNaseH_sf"/>
</dbReference>
<dbReference type="GO" id="GO:0003676">
    <property type="term" value="F:nucleic acid binding"/>
    <property type="evidence" value="ECO:0007669"/>
    <property type="project" value="InterPro"/>
</dbReference>
<accession>A0A0M7B4J6</accession>
<evidence type="ECO:0000256" key="1">
    <source>
        <dbReference type="SAM" id="MobiDB-lite"/>
    </source>
</evidence>
<name>A0A0M7B4J6_9HYPH</name>
<feature type="compositionally biased region" description="Basic and acidic residues" evidence="1">
    <location>
        <begin position="331"/>
        <end position="340"/>
    </location>
</feature>
<feature type="compositionally biased region" description="Polar residues" evidence="1">
    <location>
        <begin position="300"/>
        <end position="322"/>
    </location>
</feature>
<protein>
    <recommendedName>
        <fullName evidence="2">Integrase catalytic domain-containing protein</fullName>
    </recommendedName>
</protein>
<dbReference type="STRING" id="311410.LA5095_06235"/>
<evidence type="ECO:0000313" key="4">
    <source>
        <dbReference type="Proteomes" id="UP000049983"/>
    </source>
</evidence>
<proteinExistence type="predicted"/>
<sequence length="340" mass="37757">MTDRGAAFFEYYEIENRIEVTGTPQIVSVDQGAENSGPHLSSIVGNTGMEWASNVPGAPEKKPHVERFIRELNGFLHTLPGATTSKDLPDKKRIDKGMLEASLTLQELQAAVYKWAYDCYALKLRRLIHSPLRQAESPTESWNGLKQKAVLPPAPDDIRDFFNVRKKGCKLQHYGIEVEGIQYHSDELRDLIGEVGRGDTVDVMYDPLDIREVRVTHPRLPTPITVTPKTEGVAAMSFAEVKRANKPGREAKKTDKGARATAAKLAVAAQKTAESLGRGKITSLKNAKAREKLRQRRQEITQNSKKPVGNTSDLPETNTLSPKLSVPKRGNRSEIVSKEK</sequence>
<dbReference type="InterPro" id="IPR012337">
    <property type="entry name" value="RNaseH-like_sf"/>
</dbReference>
<dbReference type="SUPFAM" id="SSF53098">
    <property type="entry name" value="Ribonuclease H-like"/>
    <property type="match status" value="1"/>
</dbReference>
<organism evidence="3 4">
    <name type="scientific">Roseibium album</name>
    <dbReference type="NCBI Taxonomy" id="311410"/>
    <lineage>
        <taxon>Bacteria</taxon>
        <taxon>Pseudomonadati</taxon>
        <taxon>Pseudomonadota</taxon>
        <taxon>Alphaproteobacteria</taxon>
        <taxon>Hyphomicrobiales</taxon>
        <taxon>Stappiaceae</taxon>
        <taxon>Roseibium</taxon>
    </lineage>
</organism>
<feature type="domain" description="Integrase catalytic" evidence="2">
    <location>
        <begin position="1"/>
        <end position="146"/>
    </location>
</feature>
<dbReference type="Gene3D" id="3.30.420.10">
    <property type="entry name" value="Ribonuclease H-like superfamily/Ribonuclease H"/>
    <property type="match status" value="1"/>
</dbReference>
<feature type="compositionally biased region" description="Basic and acidic residues" evidence="1">
    <location>
        <begin position="288"/>
        <end position="299"/>
    </location>
</feature>
<dbReference type="InterPro" id="IPR015378">
    <property type="entry name" value="Transposase-like_Mu_C"/>
</dbReference>
<evidence type="ECO:0000313" key="3">
    <source>
        <dbReference type="EMBL" id="CTQ79480.1"/>
    </source>
</evidence>
<dbReference type="Pfam" id="PF09299">
    <property type="entry name" value="Mu-transpos_C"/>
    <property type="match status" value="1"/>
</dbReference>
<gene>
    <name evidence="3" type="ORF">LA5096_06216</name>
</gene>
<dbReference type="GO" id="GO:0015074">
    <property type="term" value="P:DNA integration"/>
    <property type="evidence" value="ECO:0007669"/>
    <property type="project" value="InterPro"/>
</dbReference>
<dbReference type="AlphaFoldDB" id="A0A0M7B4J6"/>
<dbReference type="Proteomes" id="UP000049983">
    <property type="component" value="Unassembled WGS sequence"/>
</dbReference>
<dbReference type="PROSITE" id="PS50994">
    <property type="entry name" value="INTEGRASE"/>
    <property type="match status" value="1"/>
</dbReference>
<feature type="region of interest" description="Disordered" evidence="1">
    <location>
        <begin position="279"/>
        <end position="340"/>
    </location>
</feature>
<reference evidence="4" key="1">
    <citation type="submission" date="2015-07" db="EMBL/GenBank/DDBJ databases">
        <authorList>
            <person name="Rodrigo-Torres Lidia"/>
            <person name="Arahal R.David."/>
        </authorList>
    </citation>
    <scope>NUCLEOTIDE SEQUENCE [LARGE SCALE GENOMIC DNA]</scope>
    <source>
        <strain evidence="4">CECT 5096</strain>
    </source>
</reference>
<evidence type="ECO:0000259" key="2">
    <source>
        <dbReference type="PROSITE" id="PS50994"/>
    </source>
</evidence>
<dbReference type="EMBL" id="CXWC01000019">
    <property type="protein sequence ID" value="CTQ79480.1"/>
    <property type="molecule type" value="Genomic_DNA"/>
</dbReference>
<keyword evidence="4" id="KW-1185">Reference proteome</keyword>